<name>A0A016V1J9_9BILA</name>
<comment type="caution">
    <text evidence="1">The sequence shown here is derived from an EMBL/GenBank/DDBJ whole genome shotgun (WGS) entry which is preliminary data.</text>
</comment>
<dbReference type="AlphaFoldDB" id="A0A016V1J9"/>
<protein>
    <submittedName>
        <fullName evidence="1">Uncharacterized protein</fullName>
    </submittedName>
</protein>
<organism evidence="1 2">
    <name type="scientific">Ancylostoma ceylanicum</name>
    <dbReference type="NCBI Taxonomy" id="53326"/>
    <lineage>
        <taxon>Eukaryota</taxon>
        <taxon>Metazoa</taxon>
        <taxon>Ecdysozoa</taxon>
        <taxon>Nematoda</taxon>
        <taxon>Chromadorea</taxon>
        <taxon>Rhabditida</taxon>
        <taxon>Rhabditina</taxon>
        <taxon>Rhabditomorpha</taxon>
        <taxon>Strongyloidea</taxon>
        <taxon>Ancylostomatidae</taxon>
        <taxon>Ancylostomatinae</taxon>
        <taxon>Ancylostoma</taxon>
    </lineage>
</organism>
<accession>A0A016V1J9</accession>
<evidence type="ECO:0000313" key="2">
    <source>
        <dbReference type="Proteomes" id="UP000024635"/>
    </source>
</evidence>
<keyword evidence="2" id="KW-1185">Reference proteome</keyword>
<dbReference type="Proteomes" id="UP000024635">
    <property type="component" value="Unassembled WGS sequence"/>
</dbReference>
<reference evidence="2" key="1">
    <citation type="journal article" date="2015" name="Nat. Genet.">
        <title>The genome and transcriptome of the zoonotic hookworm Ancylostoma ceylanicum identify infection-specific gene families.</title>
        <authorList>
            <person name="Schwarz E.M."/>
            <person name="Hu Y."/>
            <person name="Antoshechkin I."/>
            <person name="Miller M.M."/>
            <person name="Sternberg P.W."/>
            <person name="Aroian R.V."/>
        </authorList>
    </citation>
    <scope>NUCLEOTIDE SEQUENCE</scope>
    <source>
        <strain evidence="2">HY135</strain>
    </source>
</reference>
<gene>
    <name evidence="1" type="primary">Acey_s0021.g287</name>
    <name evidence="1" type="ORF">Y032_0021g287</name>
</gene>
<evidence type="ECO:0000313" key="1">
    <source>
        <dbReference type="EMBL" id="EYC20578.1"/>
    </source>
</evidence>
<sequence length="84" mass="9590">MLANDHHQCWRPTIANVGDCCNGAYRFWDFAIGRRCWRFAVANVSDWRPPSPATANRGAILLEEYSGYLRWHFTSCAPRKTASA</sequence>
<proteinExistence type="predicted"/>
<dbReference type="EMBL" id="JARK01001357">
    <property type="protein sequence ID" value="EYC20578.1"/>
    <property type="molecule type" value="Genomic_DNA"/>
</dbReference>